<reference evidence="2 3" key="1">
    <citation type="submission" date="2020-02" db="EMBL/GenBank/DDBJ databases">
        <title>Whole-genome analyses of novel actinobacteria.</title>
        <authorList>
            <person name="Sahin N."/>
            <person name="Tokatli A."/>
        </authorList>
    </citation>
    <scope>NUCLEOTIDE SEQUENCE [LARGE SCALE GENOMIC DNA]</scope>
    <source>
        <strain evidence="2 3">YC504</strain>
    </source>
</reference>
<dbReference type="SUPFAM" id="SSF48452">
    <property type="entry name" value="TPR-like"/>
    <property type="match status" value="2"/>
</dbReference>
<comment type="caution">
    <text evidence="2">The sequence shown here is derived from an EMBL/GenBank/DDBJ whole genome shotgun (WGS) entry which is preliminary data.</text>
</comment>
<keyword evidence="1" id="KW-1133">Transmembrane helix</keyword>
<dbReference type="SMART" id="SM00028">
    <property type="entry name" value="TPR"/>
    <property type="match status" value="6"/>
</dbReference>
<dbReference type="Gene3D" id="1.25.40.10">
    <property type="entry name" value="Tetratricopeptide repeat domain"/>
    <property type="match status" value="3"/>
</dbReference>
<protein>
    <submittedName>
        <fullName evidence="2">Tetratricopeptide repeat protein</fullName>
    </submittedName>
</protein>
<evidence type="ECO:0000256" key="1">
    <source>
        <dbReference type="SAM" id="Phobius"/>
    </source>
</evidence>
<evidence type="ECO:0000313" key="3">
    <source>
        <dbReference type="Proteomes" id="UP000481109"/>
    </source>
</evidence>
<dbReference type="InterPro" id="IPR019734">
    <property type="entry name" value="TPR_rpt"/>
</dbReference>
<accession>A0A6G4XSR5</accession>
<keyword evidence="1" id="KW-0812">Transmembrane</keyword>
<dbReference type="PANTHER" id="PTHR12558:SF13">
    <property type="entry name" value="CELL DIVISION CYCLE PROTEIN 27 HOMOLOG"/>
    <property type="match status" value="1"/>
</dbReference>
<dbReference type="PANTHER" id="PTHR12558">
    <property type="entry name" value="CELL DIVISION CYCLE 16,23,27"/>
    <property type="match status" value="1"/>
</dbReference>
<sequence length="439" mass="47318">MKTLRALGHRPAATGLACVVVAAVTAGLLSLSPDTPPRPVHGNPATAAGAQDVPGQIEARRAWLREHPDDGTVWAGLALGYLEQARRTADFSYYGKAEQALKRSLALQPGNVTALVGMGTLANARHDFAAARRWGEQARRAQPGNWTVYPVLADAYTQLGAYPRATAAVQRLLDLKPGVAAFTRAAYELEMQGRTEEAEGALRRALEDSAVPAERAFCLHRLGELDWDRGRPARAHAHYEEALRADPDAHAALAGRAKARAALGRTEAALADYRTLTERVPLPEYVLLHGEFLESLGRGDEAESQYELLRAQVRLLEEQGADDDLTLGLFEADHGDPAVAVRKLGAEWSRRKSVLVADGLAWALHRAGRSAEAAGPAESAAKLGWRPASFAYHRGEIERALGREGEARRLFSAALRANPHFSPLHARAARKALRAGGAS</sequence>
<evidence type="ECO:0000313" key="2">
    <source>
        <dbReference type="EMBL" id="NGO80488.1"/>
    </source>
</evidence>
<name>A0A6G4XSR5_9ACTN</name>
<keyword evidence="3" id="KW-1185">Reference proteome</keyword>
<dbReference type="Proteomes" id="UP000481109">
    <property type="component" value="Unassembled WGS sequence"/>
</dbReference>
<organism evidence="2 3">
    <name type="scientific">Streptomyces mesophilus</name>
    <dbReference type="NCBI Taxonomy" id="1775132"/>
    <lineage>
        <taxon>Bacteria</taxon>
        <taxon>Bacillati</taxon>
        <taxon>Actinomycetota</taxon>
        <taxon>Actinomycetes</taxon>
        <taxon>Kitasatosporales</taxon>
        <taxon>Streptomycetaceae</taxon>
        <taxon>Streptomyces</taxon>
    </lineage>
</organism>
<dbReference type="Pfam" id="PF13432">
    <property type="entry name" value="TPR_16"/>
    <property type="match status" value="2"/>
</dbReference>
<gene>
    <name evidence="2" type="ORF">G6045_33255</name>
</gene>
<dbReference type="AlphaFoldDB" id="A0A6G4XSR5"/>
<feature type="transmembrane region" description="Helical" evidence="1">
    <location>
        <begin position="12"/>
        <end position="31"/>
    </location>
</feature>
<proteinExistence type="predicted"/>
<keyword evidence="1" id="KW-0472">Membrane</keyword>
<dbReference type="EMBL" id="JAAKZW010000221">
    <property type="protein sequence ID" value="NGO80488.1"/>
    <property type="molecule type" value="Genomic_DNA"/>
</dbReference>
<dbReference type="InterPro" id="IPR011990">
    <property type="entry name" value="TPR-like_helical_dom_sf"/>
</dbReference>